<evidence type="ECO:0000313" key="3">
    <source>
        <dbReference type="Proteomes" id="UP000095751"/>
    </source>
</evidence>
<gene>
    <name evidence="2" type="ORF">FRACYDRAFT_231158</name>
</gene>
<dbReference type="OrthoDB" id="540503at2759"/>
<proteinExistence type="predicted"/>
<dbReference type="PANTHER" id="PTHR47032:SF1">
    <property type="entry name" value="UDP-D-XYLOSE:L-FUCOSE ALPHA-1,3-D-XYLOSYLTRANSFERASE-RELATED"/>
    <property type="match status" value="1"/>
</dbReference>
<dbReference type="InParanoid" id="A0A1E7EJL2"/>
<dbReference type="GO" id="GO:0005794">
    <property type="term" value="C:Golgi apparatus"/>
    <property type="evidence" value="ECO:0007669"/>
    <property type="project" value="TreeGrafter"/>
</dbReference>
<protein>
    <recommendedName>
        <fullName evidence="1">Nucleotide-diphospho-sugar transferase domain-containing protein</fullName>
    </recommendedName>
</protein>
<feature type="domain" description="Nucleotide-diphospho-sugar transferase" evidence="1">
    <location>
        <begin position="205"/>
        <end position="421"/>
    </location>
</feature>
<evidence type="ECO:0000313" key="2">
    <source>
        <dbReference type="EMBL" id="OEU06091.1"/>
    </source>
</evidence>
<dbReference type="Proteomes" id="UP000095751">
    <property type="component" value="Unassembled WGS sequence"/>
</dbReference>
<dbReference type="EMBL" id="KV784429">
    <property type="protein sequence ID" value="OEU06091.1"/>
    <property type="molecule type" value="Genomic_DNA"/>
</dbReference>
<reference evidence="2 3" key="1">
    <citation type="submission" date="2016-09" db="EMBL/GenBank/DDBJ databases">
        <title>Extensive genetic diversity and differential bi-allelic expression allows diatom success in the polar Southern Ocean.</title>
        <authorList>
            <consortium name="DOE Joint Genome Institute"/>
            <person name="Mock T."/>
            <person name="Otillar R.P."/>
            <person name="Strauss J."/>
            <person name="Dupont C."/>
            <person name="Frickenhaus S."/>
            <person name="Maumus F."/>
            <person name="Mcmullan M."/>
            <person name="Sanges R."/>
            <person name="Schmutz J."/>
            <person name="Toseland A."/>
            <person name="Valas R."/>
            <person name="Veluchamy A."/>
            <person name="Ward B.J."/>
            <person name="Allen A."/>
            <person name="Barry K."/>
            <person name="Falciatore A."/>
            <person name="Ferrante M."/>
            <person name="Fortunato A.E."/>
            <person name="Gloeckner G."/>
            <person name="Gruber A."/>
            <person name="Hipkin R."/>
            <person name="Janech M."/>
            <person name="Kroth P."/>
            <person name="Leese F."/>
            <person name="Lindquist E."/>
            <person name="Lyon B.R."/>
            <person name="Martin J."/>
            <person name="Mayer C."/>
            <person name="Parker M."/>
            <person name="Quesneville H."/>
            <person name="Raymond J."/>
            <person name="Uhlig C."/>
            <person name="Valentin K.U."/>
            <person name="Worden A.Z."/>
            <person name="Armbrust E.V."/>
            <person name="Bowler C."/>
            <person name="Green B."/>
            <person name="Moulton V."/>
            <person name="Van Oosterhout C."/>
            <person name="Grigoriev I."/>
        </authorList>
    </citation>
    <scope>NUCLEOTIDE SEQUENCE [LARGE SCALE GENOMIC DNA]</scope>
    <source>
        <strain evidence="2 3">CCMP1102</strain>
    </source>
</reference>
<name>A0A1E7EJL2_9STRA</name>
<accession>A0A1E7EJL2</accession>
<keyword evidence="3" id="KW-1185">Reference proteome</keyword>
<sequence length="498" mass="56684">MARTSKEDFFDQLDIGVPMDIPKEGDGDSEVLFLYSKNGALPSTYMKESMIQHHKDPTSTAIPSITMKDAVQNCDYLNVILTNRDKRNQCIAIVPQYESYHIQKWMRLGPDGIDSTKDLELVSRGQQSNGKNQFEPPTKKDRKANWDILSRYYEAFPNVMKELKPLVEHVATPHKTVTVMVSNFGQSELLVNFVCSARSRGLDISSVLVFATDLETKALAESLGLTAFYDKRNFDSIPSEAANRYGDRMFTAMMMAKVMCVQMVSSLGYNILFQDVDIVWYKNPIPFFEDKNTNLQNFDMMFQDDGGHSVRYAPYSANSGFYYVRHNTRTEHFFSALLNAGDLILKTDSHQQALISTMSDHVSLYGLKVKVFSRDTDEFPGGFHFHMRSKTYMKELFAGTVDPYIFHMSWTLNKDNKLSFLQQLGEWYVNEQCVQKEAKAIPTDLFAKVDANSKTPFADACCTAEPIVKCHYRDKPSKIPCYDSPPIDKGKPSFWAAP</sequence>
<dbReference type="GO" id="GO:0016757">
    <property type="term" value="F:glycosyltransferase activity"/>
    <property type="evidence" value="ECO:0007669"/>
    <property type="project" value="TreeGrafter"/>
</dbReference>
<dbReference type="KEGG" id="fcy:FRACYDRAFT_231158"/>
<dbReference type="Pfam" id="PF03407">
    <property type="entry name" value="Nucleotid_trans"/>
    <property type="match status" value="1"/>
</dbReference>
<dbReference type="AlphaFoldDB" id="A0A1E7EJL2"/>
<dbReference type="InterPro" id="IPR052636">
    <property type="entry name" value="UDP-D-xylose:L-fucose_XylT"/>
</dbReference>
<dbReference type="InterPro" id="IPR005069">
    <property type="entry name" value="Nucl-diP-sugar_transferase"/>
</dbReference>
<evidence type="ECO:0000259" key="1">
    <source>
        <dbReference type="Pfam" id="PF03407"/>
    </source>
</evidence>
<organism evidence="2 3">
    <name type="scientific">Fragilariopsis cylindrus CCMP1102</name>
    <dbReference type="NCBI Taxonomy" id="635003"/>
    <lineage>
        <taxon>Eukaryota</taxon>
        <taxon>Sar</taxon>
        <taxon>Stramenopiles</taxon>
        <taxon>Ochrophyta</taxon>
        <taxon>Bacillariophyta</taxon>
        <taxon>Bacillariophyceae</taxon>
        <taxon>Bacillariophycidae</taxon>
        <taxon>Bacillariales</taxon>
        <taxon>Bacillariaceae</taxon>
        <taxon>Fragilariopsis</taxon>
    </lineage>
</organism>
<dbReference type="PANTHER" id="PTHR47032">
    <property type="entry name" value="UDP-D-XYLOSE:L-FUCOSE ALPHA-1,3-D-XYLOSYLTRANSFERASE-RELATED"/>
    <property type="match status" value="1"/>
</dbReference>